<sequence>MRHRTTPRFWTFFADLPESVQDMARHNFDPLQENPAYPLLHFKKSANRGLRGSDLITGR</sequence>
<organism evidence="1 2">
    <name type="scientific">Candidatus Nitrospira inopinata</name>
    <dbReference type="NCBI Taxonomy" id="1715989"/>
    <lineage>
        <taxon>Bacteria</taxon>
        <taxon>Pseudomonadati</taxon>
        <taxon>Nitrospirota</taxon>
        <taxon>Nitrospiria</taxon>
        <taxon>Nitrospirales</taxon>
        <taxon>Nitrospiraceae</taxon>
        <taxon>Nitrospira</taxon>
    </lineage>
</organism>
<evidence type="ECO:0000313" key="2">
    <source>
        <dbReference type="Proteomes" id="UP000066284"/>
    </source>
</evidence>
<gene>
    <name evidence="1" type="ORF">NITINOP_1908</name>
</gene>
<dbReference type="STRING" id="1715989.NITINOP_1908"/>
<dbReference type="AlphaFoldDB" id="A0A0S4KUA9"/>
<protein>
    <submittedName>
        <fullName evidence="1">Uncharacterized protein</fullName>
    </submittedName>
</protein>
<reference evidence="2" key="1">
    <citation type="submission" date="2015-09" db="EMBL/GenBank/DDBJ databases">
        <authorList>
            <person name="Daims H."/>
        </authorList>
    </citation>
    <scope>NUCLEOTIDE SEQUENCE [LARGE SCALE GENOMIC DNA]</scope>
</reference>
<accession>A0A0S4KUA9</accession>
<dbReference type="Proteomes" id="UP000066284">
    <property type="component" value="Chromosome 1"/>
</dbReference>
<dbReference type="EMBL" id="LN885086">
    <property type="protein sequence ID" value="CUQ66880.1"/>
    <property type="molecule type" value="Genomic_DNA"/>
</dbReference>
<evidence type="ECO:0000313" key="1">
    <source>
        <dbReference type="EMBL" id="CUQ66880.1"/>
    </source>
</evidence>
<keyword evidence="2" id="KW-1185">Reference proteome</keyword>
<proteinExistence type="predicted"/>
<dbReference type="KEGG" id="nio:NITINOP_1908"/>
<name>A0A0S4KUA9_9BACT</name>